<dbReference type="GO" id="GO:0005886">
    <property type="term" value="C:plasma membrane"/>
    <property type="evidence" value="ECO:0007669"/>
    <property type="project" value="TreeGrafter"/>
</dbReference>
<reference evidence="2" key="2">
    <citation type="journal article" date="2024" name="Plant">
        <title>Genomic evolution and insights into agronomic trait innovations of Sesamum species.</title>
        <authorList>
            <person name="Miao H."/>
            <person name="Wang L."/>
            <person name="Qu L."/>
            <person name="Liu H."/>
            <person name="Sun Y."/>
            <person name="Le M."/>
            <person name="Wang Q."/>
            <person name="Wei S."/>
            <person name="Zheng Y."/>
            <person name="Lin W."/>
            <person name="Duan Y."/>
            <person name="Cao H."/>
            <person name="Xiong S."/>
            <person name="Wang X."/>
            <person name="Wei L."/>
            <person name="Li C."/>
            <person name="Ma Q."/>
            <person name="Ju M."/>
            <person name="Zhao R."/>
            <person name="Li G."/>
            <person name="Mu C."/>
            <person name="Tian Q."/>
            <person name="Mei H."/>
            <person name="Zhang T."/>
            <person name="Gao T."/>
            <person name="Zhang H."/>
        </authorList>
    </citation>
    <scope>NUCLEOTIDE SEQUENCE</scope>
    <source>
        <strain evidence="2">3651</strain>
    </source>
</reference>
<dbReference type="Proteomes" id="UP001293254">
    <property type="component" value="Unassembled WGS sequence"/>
</dbReference>
<feature type="domain" description="AIR9-like A9" evidence="1">
    <location>
        <begin position="209"/>
        <end position="260"/>
    </location>
</feature>
<evidence type="ECO:0000313" key="2">
    <source>
        <dbReference type="EMBL" id="KAK4414204.1"/>
    </source>
</evidence>
<comment type="caution">
    <text evidence="2">The sequence shown here is derived from an EMBL/GenBank/DDBJ whole genome shotgun (WGS) entry which is preliminary data.</text>
</comment>
<dbReference type="Gene3D" id="2.60.40.2700">
    <property type="match status" value="2"/>
</dbReference>
<dbReference type="EMBL" id="JACGWO010000012">
    <property type="protein sequence ID" value="KAK4414204.1"/>
    <property type="molecule type" value="Genomic_DNA"/>
</dbReference>
<dbReference type="Pfam" id="PF23197">
    <property type="entry name" value="IG_AIR9"/>
    <property type="match status" value="2"/>
</dbReference>
<evidence type="ECO:0000259" key="1">
    <source>
        <dbReference type="Pfam" id="PF23197"/>
    </source>
</evidence>
<accession>A0AAE1XLW4</accession>
<dbReference type="InterPro" id="IPR056284">
    <property type="entry name" value="AIR9-like_A9"/>
</dbReference>
<reference evidence="2" key="1">
    <citation type="submission" date="2020-06" db="EMBL/GenBank/DDBJ databases">
        <authorList>
            <person name="Li T."/>
            <person name="Hu X."/>
            <person name="Zhang T."/>
            <person name="Song X."/>
            <person name="Zhang H."/>
            <person name="Dai N."/>
            <person name="Sheng W."/>
            <person name="Hou X."/>
            <person name="Wei L."/>
        </authorList>
    </citation>
    <scope>NUCLEOTIDE SEQUENCE</scope>
    <source>
        <strain evidence="2">3651</strain>
        <tissue evidence="2">Leaf</tissue>
    </source>
</reference>
<gene>
    <name evidence="2" type="ORF">Salat_2833300</name>
</gene>
<keyword evidence="3" id="KW-1185">Reference proteome</keyword>
<organism evidence="2 3">
    <name type="scientific">Sesamum alatum</name>
    <dbReference type="NCBI Taxonomy" id="300844"/>
    <lineage>
        <taxon>Eukaryota</taxon>
        <taxon>Viridiplantae</taxon>
        <taxon>Streptophyta</taxon>
        <taxon>Embryophyta</taxon>
        <taxon>Tracheophyta</taxon>
        <taxon>Spermatophyta</taxon>
        <taxon>Magnoliopsida</taxon>
        <taxon>eudicotyledons</taxon>
        <taxon>Gunneridae</taxon>
        <taxon>Pentapetalae</taxon>
        <taxon>asterids</taxon>
        <taxon>lamiids</taxon>
        <taxon>Lamiales</taxon>
        <taxon>Pedaliaceae</taxon>
        <taxon>Sesamum</taxon>
    </lineage>
</organism>
<name>A0AAE1XLW4_9LAMI</name>
<dbReference type="AlphaFoldDB" id="A0AAE1XLW4"/>
<sequence>MSEKYDNWEKLVGAVLRREQFRELALRDSRSSSSVGSPSSSFNLSPLPSYHEHAFELPESISYEELLLPRDHLGVRGFSHYSQYGDGNNLESADDASRYVQYNDPEQVRSLTWSVEMRQLPNNENPIPDIDRNVAGHIVENIPERNGYFAGSEQRTTDQFSHPPMMHKGVGSFDSEEDGPGIEGFLIIGDAKPGYELIACGYPVRGTSLCMFQWVRHYPDGRKRYIKGATNPYYVVTANDVDKLIAVECIPMDEKGRQGVLVRTFANDHNKITRESGSPHPKMRLFKLNILRRILQLLLLHNNQSFKMRYNKSSTAEDEPGIDGLQIIGDAKPGYKLLACGYPVHGTSLCMFQWVRHYPDGTKQYIEGATNPDYVVTANDVDKLIAVECVPINDHGRHGDLVTIFANDHNKITCESGSLHKDIGKETSASVAPQYQVPQDEVKDL</sequence>
<dbReference type="PANTHER" id="PTHR31149">
    <property type="entry name" value="EXPRESSED PROTEIN"/>
    <property type="match status" value="1"/>
</dbReference>
<evidence type="ECO:0000313" key="3">
    <source>
        <dbReference type="Proteomes" id="UP001293254"/>
    </source>
</evidence>
<protein>
    <recommendedName>
        <fullName evidence="1">AIR9-like A9 domain-containing protein</fullName>
    </recommendedName>
</protein>
<dbReference type="PANTHER" id="PTHR31149:SF7">
    <property type="entry name" value="EXPRESSED PROTEIN"/>
    <property type="match status" value="1"/>
</dbReference>
<proteinExistence type="predicted"/>
<feature type="domain" description="AIR9-like A9" evidence="1">
    <location>
        <begin position="325"/>
        <end position="404"/>
    </location>
</feature>